<protein>
    <submittedName>
        <fullName evidence="9">Sigma 54-interacting transcriptional regulator</fullName>
    </submittedName>
</protein>
<keyword evidence="3" id="KW-0805">Transcription regulation</keyword>
<dbReference type="Gene3D" id="1.10.10.60">
    <property type="entry name" value="Homeodomain-like"/>
    <property type="match status" value="1"/>
</dbReference>
<dbReference type="InterPro" id="IPR025943">
    <property type="entry name" value="Sigma_54_int_dom_ATP-bd_2"/>
</dbReference>
<dbReference type="RefSeq" id="WP_317940267.1">
    <property type="nucleotide sequence ID" value="NZ_JAUBDJ010000002.1"/>
</dbReference>
<reference evidence="9 10" key="1">
    <citation type="submission" date="2023-06" db="EMBL/GenBank/DDBJ databases">
        <title>Sporosarcina sp. nov., isolated from Korean traditional fermented seafood 'Jeotgal'.</title>
        <authorList>
            <person name="Yang A.I."/>
            <person name="Shin N.-R."/>
        </authorList>
    </citation>
    <scope>NUCLEOTIDE SEQUENCE [LARGE SCALE GENOMIC DNA]</scope>
    <source>
        <strain evidence="9 10">KCTC43456</strain>
    </source>
</reference>
<keyword evidence="5" id="KW-0804">Transcription</keyword>
<dbReference type="GO" id="GO:0005524">
    <property type="term" value="F:ATP binding"/>
    <property type="evidence" value="ECO:0007669"/>
    <property type="project" value="UniProtKB-KW"/>
</dbReference>
<dbReference type="PROSITE" id="PS00675">
    <property type="entry name" value="SIGMA54_INTERACT_1"/>
    <property type="match status" value="1"/>
</dbReference>
<dbReference type="InterPro" id="IPR002197">
    <property type="entry name" value="HTH_Fis"/>
</dbReference>
<dbReference type="Proteomes" id="UP001271648">
    <property type="component" value="Unassembled WGS sequence"/>
</dbReference>
<dbReference type="FunFam" id="3.40.50.300:FF:000006">
    <property type="entry name" value="DNA-binding transcriptional regulator NtrC"/>
    <property type="match status" value="1"/>
</dbReference>
<sequence length="457" mass="51423">MVLNVNKGMVTIEGTVEWWKAIVESMNDGVLVIDQAGIVRTINPEYTRITGVTPDIIGKPLVSYRPGARLPETLASGKSQVGVYRKTHDREYVVDMAPVVVNDEIVGAVSVCKSLNEVQLLTLELEKQRQKVKELQERMSALHRVRYTFDDIIRAESNMQDIVSIAKKTAATDLPVLIGGESGTGKELFAHAIHHASLRSDKPFIAVNCSAIPSDLIENELFGHFEGVLYSKPVIGKAGLFEMADGGTLFLDEIGDLSLDVQAKLLRVLQEGAIRRVGEVEERRVDVRIIASTHRDLQQLITKGLFRNDLLYRLNTIDLQIPPLRERKKEIPLIAQSLLADRFEVEENVLKFLTQYDWPGNIRELRNVLDYAKCLVDENERISIRHFPDFMQKQHTLLNEEKGILPLHEAVEVAEKQILETSLQSCGPTVGERQEVADLLGISLATLYNKMKKYNIK</sequence>
<accession>A0AAW9A8M5</accession>
<dbReference type="Gene3D" id="1.10.8.60">
    <property type="match status" value="1"/>
</dbReference>
<dbReference type="InterPro" id="IPR025662">
    <property type="entry name" value="Sigma_54_int_dom_ATP-bd_1"/>
</dbReference>
<dbReference type="Pfam" id="PF00989">
    <property type="entry name" value="PAS"/>
    <property type="match status" value="1"/>
</dbReference>
<dbReference type="PROSITE" id="PS50112">
    <property type="entry name" value="PAS"/>
    <property type="match status" value="1"/>
</dbReference>
<dbReference type="Pfam" id="PF00158">
    <property type="entry name" value="Sigma54_activat"/>
    <property type="match status" value="1"/>
</dbReference>
<evidence type="ECO:0000259" key="7">
    <source>
        <dbReference type="PROSITE" id="PS50045"/>
    </source>
</evidence>
<evidence type="ECO:0000259" key="8">
    <source>
        <dbReference type="PROSITE" id="PS50112"/>
    </source>
</evidence>
<dbReference type="SUPFAM" id="SSF46689">
    <property type="entry name" value="Homeodomain-like"/>
    <property type="match status" value="1"/>
</dbReference>
<dbReference type="InterPro" id="IPR000014">
    <property type="entry name" value="PAS"/>
</dbReference>
<gene>
    <name evidence="9" type="ORF">QTL97_04065</name>
</gene>
<dbReference type="CDD" id="cd00009">
    <property type="entry name" value="AAA"/>
    <property type="match status" value="1"/>
</dbReference>
<dbReference type="SUPFAM" id="SSF55785">
    <property type="entry name" value="PYP-like sensor domain (PAS domain)"/>
    <property type="match status" value="1"/>
</dbReference>
<dbReference type="InterPro" id="IPR013767">
    <property type="entry name" value="PAS_fold"/>
</dbReference>
<dbReference type="Pfam" id="PF02954">
    <property type="entry name" value="HTH_8"/>
    <property type="match status" value="1"/>
</dbReference>
<dbReference type="SMART" id="SM00091">
    <property type="entry name" value="PAS"/>
    <property type="match status" value="1"/>
</dbReference>
<evidence type="ECO:0000256" key="2">
    <source>
        <dbReference type="ARBA" id="ARBA00022840"/>
    </source>
</evidence>
<feature type="domain" description="Sigma-54 factor interaction" evidence="7">
    <location>
        <begin position="152"/>
        <end position="374"/>
    </location>
</feature>
<dbReference type="Gene3D" id="3.30.450.20">
    <property type="entry name" value="PAS domain"/>
    <property type="match status" value="1"/>
</dbReference>
<dbReference type="EMBL" id="JAUBDJ010000002">
    <property type="protein sequence ID" value="MDW0116098.1"/>
    <property type="molecule type" value="Genomic_DNA"/>
</dbReference>
<evidence type="ECO:0000256" key="5">
    <source>
        <dbReference type="ARBA" id="ARBA00023163"/>
    </source>
</evidence>
<comment type="caution">
    <text evidence="9">The sequence shown here is derived from an EMBL/GenBank/DDBJ whole genome shotgun (WGS) entry which is preliminary data.</text>
</comment>
<dbReference type="Pfam" id="PF25601">
    <property type="entry name" value="AAA_lid_14"/>
    <property type="match status" value="1"/>
</dbReference>
<dbReference type="GO" id="GO:0043565">
    <property type="term" value="F:sequence-specific DNA binding"/>
    <property type="evidence" value="ECO:0007669"/>
    <property type="project" value="InterPro"/>
</dbReference>
<evidence type="ECO:0000256" key="3">
    <source>
        <dbReference type="ARBA" id="ARBA00023015"/>
    </source>
</evidence>
<dbReference type="Gene3D" id="3.40.50.300">
    <property type="entry name" value="P-loop containing nucleotide triphosphate hydrolases"/>
    <property type="match status" value="1"/>
</dbReference>
<dbReference type="PROSITE" id="PS00676">
    <property type="entry name" value="SIGMA54_INTERACT_2"/>
    <property type="match status" value="1"/>
</dbReference>
<dbReference type="PROSITE" id="PS00688">
    <property type="entry name" value="SIGMA54_INTERACT_3"/>
    <property type="match status" value="1"/>
</dbReference>
<dbReference type="InterPro" id="IPR058031">
    <property type="entry name" value="AAA_lid_NorR"/>
</dbReference>
<evidence type="ECO:0000313" key="9">
    <source>
        <dbReference type="EMBL" id="MDW0116098.1"/>
    </source>
</evidence>
<dbReference type="AlphaFoldDB" id="A0AAW9A8M5"/>
<keyword evidence="2" id="KW-0067">ATP-binding</keyword>
<dbReference type="SUPFAM" id="SSF52540">
    <property type="entry name" value="P-loop containing nucleoside triphosphate hydrolases"/>
    <property type="match status" value="1"/>
</dbReference>
<dbReference type="PANTHER" id="PTHR32071">
    <property type="entry name" value="TRANSCRIPTIONAL REGULATORY PROTEIN"/>
    <property type="match status" value="1"/>
</dbReference>
<feature type="coiled-coil region" evidence="6">
    <location>
        <begin position="118"/>
        <end position="145"/>
    </location>
</feature>
<keyword evidence="10" id="KW-1185">Reference proteome</keyword>
<proteinExistence type="predicted"/>
<dbReference type="PROSITE" id="PS50045">
    <property type="entry name" value="SIGMA54_INTERACT_4"/>
    <property type="match status" value="1"/>
</dbReference>
<dbReference type="InterPro" id="IPR009057">
    <property type="entry name" value="Homeodomain-like_sf"/>
</dbReference>
<dbReference type="SMART" id="SM00382">
    <property type="entry name" value="AAA"/>
    <property type="match status" value="1"/>
</dbReference>
<keyword evidence="1" id="KW-0547">Nucleotide-binding</keyword>
<dbReference type="CDD" id="cd00130">
    <property type="entry name" value="PAS"/>
    <property type="match status" value="1"/>
</dbReference>
<evidence type="ECO:0000256" key="6">
    <source>
        <dbReference type="SAM" id="Coils"/>
    </source>
</evidence>
<evidence type="ECO:0000256" key="1">
    <source>
        <dbReference type="ARBA" id="ARBA00022741"/>
    </source>
</evidence>
<dbReference type="PANTHER" id="PTHR32071:SF57">
    <property type="entry name" value="C4-DICARBOXYLATE TRANSPORT TRANSCRIPTIONAL REGULATORY PROTEIN DCTD"/>
    <property type="match status" value="1"/>
</dbReference>
<evidence type="ECO:0000256" key="4">
    <source>
        <dbReference type="ARBA" id="ARBA00023125"/>
    </source>
</evidence>
<dbReference type="InterPro" id="IPR035965">
    <property type="entry name" value="PAS-like_dom_sf"/>
</dbReference>
<evidence type="ECO:0000313" key="10">
    <source>
        <dbReference type="Proteomes" id="UP001271648"/>
    </source>
</evidence>
<dbReference type="InterPro" id="IPR003593">
    <property type="entry name" value="AAA+_ATPase"/>
</dbReference>
<name>A0AAW9A8M5_9BACL</name>
<keyword evidence="4" id="KW-0238">DNA-binding</keyword>
<keyword evidence="6" id="KW-0175">Coiled coil</keyword>
<organism evidence="9 10">
    <name type="scientific">Sporosarcina thermotolerans</name>
    <dbReference type="NCBI Taxonomy" id="633404"/>
    <lineage>
        <taxon>Bacteria</taxon>
        <taxon>Bacillati</taxon>
        <taxon>Bacillota</taxon>
        <taxon>Bacilli</taxon>
        <taxon>Bacillales</taxon>
        <taxon>Caryophanaceae</taxon>
        <taxon>Sporosarcina</taxon>
    </lineage>
</organism>
<dbReference type="InterPro" id="IPR027417">
    <property type="entry name" value="P-loop_NTPase"/>
</dbReference>
<dbReference type="InterPro" id="IPR025944">
    <property type="entry name" value="Sigma_54_int_dom_CS"/>
</dbReference>
<feature type="domain" description="PAS" evidence="8">
    <location>
        <begin position="15"/>
        <end position="55"/>
    </location>
</feature>
<dbReference type="GO" id="GO:0006355">
    <property type="term" value="P:regulation of DNA-templated transcription"/>
    <property type="evidence" value="ECO:0007669"/>
    <property type="project" value="InterPro"/>
</dbReference>
<dbReference type="NCBIfam" id="TIGR00229">
    <property type="entry name" value="sensory_box"/>
    <property type="match status" value="1"/>
</dbReference>
<dbReference type="InterPro" id="IPR002078">
    <property type="entry name" value="Sigma_54_int"/>
</dbReference>